<keyword evidence="1" id="KW-0678">Repressor</keyword>
<keyword evidence="2 3" id="KW-0238">DNA-binding</keyword>
<organism evidence="5 6">
    <name type="scientific">Metabacillus idriensis</name>
    <dbReference type="NCBI Taxonomy" id="324768"/>
    <lineage>
        <taxon>Bacteria</taxon>
        <taxon>Bacillati</taxon>
        <taxon>Bacillota</taxon>
        <taxon>Bacilli</taxon>
        <taxon>Bacillales</taxon>
        <taxon>Bacillaceae</taxon>
        <taxon>Metabacillus</taxon>
    </lineage>
</organism>
<feature type="domain" description="HTH tetR-type" evidence="4">
    <location>
        <begin position="43"/>
        <end position="103"/>
    </location>
</feature>
<dbReference type="PANTHER" id="PTHR43479:SF11">
    <property type="entry name" value="ACREF_ENVCD OPERON REPRESSOR-RELATED"/>
    <property type="match status" value="1"/>
</dbReference>
<proteinExistence type="predicted"/>
<accession>A0A6I2MDF0</accession>
<evidence type="ECO:0000313" key="6">
    <source>
        <dbReference type="Proteomes" id="UP000441585"/>
    </source>
</evidence>
<evidence type="ECO:0000256" key="3">
    <source>
        <dbReference type="PROSITE-ProRule" id="PRU00335"/>
    </source>
</evidence>
<reference evidence="5 6" key="1">
    <citation type="submission" date="2019-11" db="EMBL/GenBank/DDBJ databases">
        <title>Bacillus idriensis genome.</title>
        <authorList>
            <person name="Konopka E.N."/>
            <person name="Newman J.D."/>
        </authorList>
    </citation>
    <scope>NUCLEOTIDE SEQUENCE [LARGE SCALE GENOMIC DNA]</scope>
    <source>
        <strain evidence="5 6">DSM 19097</strain>
    </source>
</reference>
<dbReference type="InterPro" id="IPR009057">
    <property type="entry name" value="Homeodomain-like_sf"/>
</dbReference>
<gene>
    <name evidence="5" type="ORF">GJU41_10700</name>
</gene>
<dbReference type="Proteomes" id="UP000441585">
    <property type="component" value="Unassembled WGS sequence"/>
</dbReference>
<evidence type="ECO:0000313" key="5">
    <source>
        <dbReference type="EMBL" id="MRX54441.1"/>
    </source>
</evidence>
<dbReference type="Pfam" id="PF00440">
    <property type="entry name" value="TetR_N"/>
    <property type="match status" value="1"/>
</dbReference>
<comment type="caution">
    <text evidence="5">The sequence shown here is derived from an EMBL/GenBank/DDBJ whole genome shotgun (WGS) entry which is preliminary data.</text>
</comment>
<dbReference type="PANTHER" id="PTHR43479">
    <property type="entry name" value="ACREF/ENVCD OPERON REPRESSOR-RELATED"/>
    <property type="match status" value="1"/>
</dbReference>
<dbReference type="InterPro" id="IPR001647">
    <property type="entry name" value="HTH_TetR"/>
</dbReference>
<protein>
    <submittedName>
        <fullName evidence="5">TetR family transcriptional regulator</fullName>
    </submittedName>
</protein>
<feature type="DNA-binding region" description="H-T-H motif" evidence="3">
    <location>
        <begin position="66"/>
        <end position="85"/>
    </location>
</feature>
<dbReference type="SUPFAM" id="SSF46689">
    <property type="entry name" value="Homeodomain-like"/>
    <property type="match status" value="1"/>
</dbReference>
<dbReference type="GO" id="GO:0003677">
    <property type="term" value="F:DNA binding"/>
    <property type="evidence" value="ECO:0007669"/>
    <property type="project" value="UniProtKB-UniRule"/>
</dbReference>
<evidence type="ECO:0000259" key="4">
    <source>
        <dbReference type="PROSITE" id="PS50977"/>
    </source>
</evidence>
<dbReference type="EMBL" id="WKKF01000002">
    <property type="protein sequence ID" value="MRX54441.1"/>
    <property type="molecule type" value="Genomic_DNA"/>
</dbReference>
<evidence type="ECO:0000256" key="1">
    <source>
        <dbReference type="ARBA" id="ARBA00022491"/>
    </source>
</evidence>
<dbReference type="Gene3D" id="1.10.357.10">
    <property type="entry name" value="Tetracycline Repressor, domain 2"/>
    <property type="match status" value="1"/>
</dbReference>
<name>A0A6I2MDF0_9BACI</name>
<dbReference type="RefSeq" id="WP_154318578.1">
    <property type="nucleotide sequence ID" value="NZ_CAJGAA010000002.1"/>
</dbReference>
<keyword evidence="6" id="KW-1185">Reference proteome</keyword>
<dbReference type="PROSITE" id="PS50977">
    <property type="entry name" value="HTH_TETR_2"/>
    <property type="match status" value="1"/>
</dbReference>
<sequence length="232" mass="27159">MSKEKDGLNWILEVLCDYKNKSVTEIQRGLNPMPRAFTEHEKQRIKKVLLEKGKEMLELHGIRKTNVEDLTRAAGISKGAFYKFYPSKEVLFFEILEELENEMRTKFFSELFVPELSPRESFQSKMRGAFAFIDENPLMRNISSDEMNHLLRTLPREKLEAHSQNDDREIRTLVTAWKEKGYLKDYDPDTVAAFIKSLFLLAMQKQEIGREHPKVMNMILEMASQHLVNDGE</sequence>
<dbReference type="AlphaFoldDB" id="A0A6I2MDF0"/>
<evidence type="ECO:0000256" key="2">
    <source>
        <dbReference type="ARBA" id="ARBA00023125"/>
    </source>
</evidence>
<dbReference type="InterPro" id="IPR050624">
    <property type="entry name" value="HTH-type_Tx_Regulator"/>
</dbReference>